<keyword evidence="2" id="KW-1185">Reference proteome</keyword>
<sequence length="606" mass="68996">MIGRNDPCLCGSGKKYKKCCGAKGTDLVEMIVNEELDRILSGYFDAYSKGQDRAEMMRIMREWANRLSDSWEKEHIEEAASEFYLFIQNGKLWRTYMEVQLAETKRESVVAVLEQWSKPILLLAEIVAVEAEVMKVRELFGEKEYRLTRAEGVPADSGTLLFGIVLRDPRKGEDVVAPVSSMIFLAKWSKQTKKSLNELRESDLQKPSEEFLQDHILAIYELLIKRSQASMNELVEEMLDPSQLNALKELDSTMIEWEQTADSREIMHKLAVAYFLNENEQAIVASDFVVAALQTGVEIGIVQGEGLKEEIVRKFGPSKEGIDLYTEQLRTLFDAMMDSGEEPVTARVYEIGTDPRPTEKKLWETAMTTSGIVQPERRPGIAEGRAQLLAYEAYTADTEEDRQRLAKRASEIEPDLPDVLLMSAEMEEDPQKAAELYEKAIRQASKVFEPGDSPWQNIPNRPFMRATFAYGIHLFSCGDYDEAAGVFMDLVKMNRNDQQGARYEAIASLIHVERYKEAAELLVRYEKGSQQDATYLYLDWKLEHEASGGQSLEVEEMLKAAAQLNGHVMHLMTFKAKAISYPRHQSIEPGSVEEARYIWWLLKGNK</sequence>
<dbReference type="InterPro" id="IPR011990">
    <property type="entry name" value="TPR-like_helical_dom_sf"/>
</dbReference>
<dbReference type="Pfam" id="PF02810">
    <property type="entry name" value="SEC-C"/>
    <property type="match status" value="1"/>
</dbReference>
<dbReference type="EMBL" id="JBHSNO010000005">
    <property type="protein sequence ID" value="MFC5589341.1"/>
    <property type="molecule type" value="Genomic_DNA"/>
</dbReference>
<accession>A0ABW0TKP5</accession>
<proteinExistence type="predicted"/>
<dbReference type="SUPFAM" id="SSF48452">
    <property type="entry name" value="TPR-like"/>
    <property type="match status" value="1"/>
</dbReference>
<dbReference type="Gene3D" id="1.25.40.10">
    <property type="entry name" value="Tetratricopeptide repeat domain"/>
    <property type="match status" value="1"/>
</dbReference>
<name>A0ABW0TKP5_9BACL</name>
<reference evidence="2" key="1">
    <citation type="journal article" date="2019" name="Int. J. Syst. Evol. Microbiol.">
        <title>The Global Catalogue of Microorganisms (GCM) 10K type strain sequencing project: providing services to taxonomists for standard genome sequencing and annotation.</title>
        <authorList>
            <consortium name="The Broad Institute Genomics Platform"/>
            <consortium name="The Broad Institute Genome Sequencing Center for Infectious Disease"/>
            <person name="Wu L."/>
            <person name="Ma J."/>
        </authorList>
    </citation>
    <scope>NUCLEOTIDE SEQUENCE [LARGE SCALE GENOMIC DNA]</scope>
    <source>
        <strain evidence="2">CGMCC 4.1434</strain>
    </source>
</reference>
<dbReference type="SUPFAM" id="SSF103642">
    <property type="entry name" value="Sec-C motif"/>
    <property type="match status" value="1"/>
</dbReference>
<evidence type="ECO:0000313" key="2">
    <source>
        <dbReference type="Proteomes" id="UP001596109"/>
    </source>
</evidence>
<dbReference type="InterPro" id="IPR004027">
    <property type="entry name" value="SEC_C_motif"/>
</dbReference>
<protein>
    <submittedName>
        <fullName evidence="1">SEC-C metal-binding domain-containing protein</fullName>
    </submittedName>
</protein>
<dbReference type="Proteomes" id="UP001596109">
    <property type="component" value="Unassembled WGS sequence"/>
</dbReference>
<dbReference type="RefSeq" id="WP_381433864.1">
    <property type="nucleotide sequence ID" value="NZ_JBHSNO010000005.1"/>
</dbReference>
<gene>
    <name evidence="1" type="ORF">ACFPRA_10610</name>
</gene>
<evidence type="ECO:0000313" key="1">
    <source>
        <dbReference type="EMBL" id="MFC5589341.1"/>
    </source>
</evidence>
<comment type="caution">
    <text evidence="1">The sequence shown here is derived from an EMBL/GenBank/DDBJ whole genome shotgun (WGS) entry which is preliminary data.</text>
</comment>
<organism evidence="1 2">
    <name type="scientific">Sporosarcina soli</name>
    <dbReference type="NCBI Taxonomy" id="334736"/>
    <lineage>
        <taxon>Bacteria</taxon>
        <taxon>Bacillati</taxon>
        <taxon>Bacillota</taxon>
        <taxon>Bacilli</taxon>
        <taxon>Bacillales</taxon>
        <taxon>Caryophanaceae</taxon>
        <taxon>Sporosarcina</taxon>
    </lineage>
</organism>
<dbReference type="Gene3D" id="3.10.450.50">
    <property type="match status" value="1"/>
</dbReference>